<evidence type="ECO:0000256" key="3">
    <source>
        <dbReference type="ARBA" id="ARBA00023163"/>
    </source>
</evidence>
<dbReference type="SUPFAM" id="SSF46689">
    <property type="entry name" value="Homeodomain-like"/>
    <property type="match status" value="1"/>
</dbReference>
<feature type="DNA-binding region" description="H-T-H motif" evidence="4">
    <location>
        <begin position="17"/>
        <end position="36"/>
    </location>
</feature>
<organism evidence="6 7">
    <name type="scientific">Ruegeria atlantica</name>
    <dbReference type="NCBI Taxonomy" id="81569"/>
    <lineage>
        <taxon>Bacteria</taxon>
        <taxon>Pseudomonadati</taxon>
        <taxon>Pseudomonadota</taxon>
        <taxon>Alphaproteobacteria</taxon>
        <taxon>Rhodobacterales</taxon>
        <taxon>Roseobacteraceae</taxon>
        <taxon>Ruegeria</taxon>
    </lineage>
</organism>
<dbReference type="InterPro" id="IPR009057">
    <property type="entry name" value="Homeodomain-like_sf"/>
</dbReference>
<gene>
    <name evidence="6" type="ORF">GS634_22125</name>
</gene>
<protein>
    <submittedName>
        <fullName evidence="6">TetR family transcriptional regulator</fullName>
    </submittedName>
</protein>
<dbReference type="InterPro" id="IPR050109">
    <property type="entry name" value="HTH-type_TetR-like_transc_reg"/>
</dbReference>
<dbReference type="RefSeq" id="WP_171172701.1">
    <property type="nucleotide sequence ID" value="NZ_WVRA01000015.1"/>
</dbReference>
<evidence type="ECO:0000259" key="5">
    <source>
        <dbReference type="PROSITE" id="PS50977"/>
    </source>
</evidence>
<reference evidence="6" key="1">
    <citation type="submission" date="2019-12" db="EMBL/GenBank/DDBJ databases">
        <title>Ruegeria JWLKs population differentiation of coral mucus and skeleton niches.</title>
        <authorList>
            <person name="Luo D."/>
        </authorList>
    </citation>
    <scope>NUCLEOTIDE SEQUENCE</scope>
    <source>
        <strain evidence="6">HKCCD6181</strain>
    </source>
</reference>
<dbReference type="PROSITE" id="PS50977">
    <property type="entry name" value="HTH_TETR_2"/>
    <property type="match status" value="1"/>
</dbReference>
<evidence type="ECO:0000256" key="2">
    <source>
        <dbReference type="ARBA" id="ARBA00023125"/>
    </source>
</evidence>
<evidence type="ECO:0000313" key="7">
    <source>
        <dbReference type="Proteomes" id="UP000597886"/>
    </source>
</evidence>
<comment type="caution">
    <text evidence="6">The sequence shown here is derived from an EMBL/GenBank/DDBJ whole genome shotgun (WGS) entry which is preliminary data.</text>
</comment>
<dbReference type="PANTHER" id="PTHR30055:SF234">
    <property type="entry name" value="HTH-TYPE TRANSCRIPTIONAL REGULATOR BETI"/>
    <property type="match status" value="1"/>
</dbReference>
<dbReference type="Gene3D" id="1.10.357.10">
    <property type="entry name" value="Tetracycline Repressor, domain 2"/>
    <property type="match status" value="1"/>
</dbReference>
<dbReference type="GO" id="GO:0003700">
    <property type="term" value="F:DNA-binding transcription factor activity"/>
    <property type="evidence" value="ECO:0007669"/>
    <property type="project" value="TreeGrafter"/>
</dbReference>
<dbReference type="EMBL" id="WVRA01000015">
    <property type="protein sequence ID" value="NOE20837.1"/>
    <property type="molecule type" value="Genomic_DNA"/>
</dbReference>
<keyword evidence="3" id="KW-0804">Transcription</keyword>
<name>A0AA90YXF2_9RHOB</name>
<dbReference type="PANTHER" id="PTHR30055">
    <property type="entry name" value="HTH-TYPE TRANSCRIPTIONAL REGULATOR RUTR"/>
    <property type="match status" value="1"/>
</dbReference>
<dbReference type="AlphaFoldDB" id="A0AA90YXF2"/>
<sequence>MQALVRCVARYGLDGASLSQIAKEAGLTRPLIRHHLGNRDELITTLQDYVLKSFSEQSDALVAGLPASGKSRHLIDLLFSDMNQTSPDMVLAFAALTARAVEDASLRRACREALLAFETTIAAILRADFPNVDAAKVNTAAHGIVALYFNATSLAPLDMPNVWKTQAEQAARALFNGLAQEP</sequence>
<proteinExistence type="predicted"/>
<accession>A0AA90YXF2</accession>
<dbReference type="Proteomes" id="UP000597886">
    <property type="component" value="Unassembled WGS sequence"/>
</dbReference>
<dbReference type="GO" id="GO:0000976">
    <property type="term" value="F:transcription cis-regulatory region binding"/>
    <property type="evidence" value="ECO:0007669"/>
    <property type="project" value="TreeGrafter"/>
</dbReference>
<evidence type="ECO:0000256" key="4">
    <source>
        <dbReference type="PROSITE-ProRule" id="PRU00335"/>
    </source>
</evidence>
<dbReference type="Pfam" id="PF00440">
    <property type="entry name" value="TetR_N"/>
    <property type="match status" value="1"/>
</dbReference>
<dbReference type="InterPro" id="IPR001647">
    <property type="entry name" value="HTH_TetR"/>
</dbReference>
<keyword evidence="2 4" id="KW-0238">DNA-binding</keyword>
<evidence type="ECO:0000256" key="1">
    <source>
        <dbReference type="ARBA" id="ARBA00023015"/>
    </source>
</evidence>
<keyword evidence="1" id="KW-0805">Transcription regulation</keyword>
<evidence type="ECO:0000313" key="6">
    <source>
        <dbReference type="EMBL" id="NOE20837.1"/>
    </source>
</evidence>
<feature type="domain" description="HTH tetR-type" evidence="5">
    <location>
        <begin position="1"/>
        <end position="54"/>
    </location>
</feature>